<dbReference type="Proteomes" id="UP000176634">
    <property type="component" value="Unassembled WGS sequence"/>
</dbReference>
<accession>A0A1F6P7E4</accession>
<keyword evidence="1" id="KW-1133">Transmembrane helix</keyword>
<organism evidence="2 3">
    <name type="scientific">Candidatus Magasanikbacteria bacterium RIFOXYD1_FULL_40_23</name>
    <dbReference type="NCBI Taxonomy" id="1798705"/>
    <lineage>
        <taxon>Bacteria</taxon>
        <taxon>Candidatus Magasanikiibacteriota</taxon>
    </lineage>
</organism>
<evidence type="ECO:0000313" key="3">
    <source>
        <dbReference type="Proteomes" id="UP000176634"/>
    </source>
</evidence>
<feature type="transmembrane region" description="Helical" evidence="1">
    <location>
        <begin position="30"/>
        <end position="49"/>
    </location>
</feature>
<evidence type="ECO:0000256" key="1">
    <source>
        <dbReference type="SAM" id="Phobius"/>
    </source>
</evidence>
<dbReference type="AlphaFoldDB" id="A0A1F6P7E4"/>
<evidence type="ECO:0000313" key="2">
    <source>
        <dbReference type="EMBL" id="OGH92101.1"/>
    </source>
</evidence>
<feature type="transmembrane region" description="Helical" evidence="1">
    <location>
        <begin position="56"/>
        <end position="78"/>
    </location>
</feature>
<keyword evidence="1" id="KW-0812">Transmembrane</keyword>
<keyword evidence="1" id="KW-0472">Membrane</keyword>
<gene>
    <name evidence="2" type="ORF">A2563_00740</name>
</gene>
<comment type="caution">
    <text evidence="2">The sequence shown here is derived from an EMBL/GenBank/DDBJ whole genome shotgun (WGS) entry which is preliminary data.</text>
</comment>
<reference evidence="2 3" key="1">
    <citation type="journal article" date="2016" name="Nat. Commun.">
        <title>Thousands of microbial genomes shed light on interconnected biogeochemical processes in an aquifer system.</title>
        <authorList>
            <person name="Anantharaman K."/>
            <person name="Brown C.T."/>
            <person name="Hug L.A."/>
            <person name="Sharon I."/>
            <person name="Castelle C.J."/>
            <person name="Probst A.J."/>
            <person name="Thomas B.C."/>
            <person name="Singh A."/>
            <person name="Wilkins M.J."/>
            <person name="Karaoz U."/>
            <person name="Brodie E.L."/>
            <person name="Williams K.H."/>
            <person name="Hubbard S.S."/>
            <person name="Banfield J.F."/>
        </authorList>
    </citation>
    <scope>NUCLEOTIDE SEQUENCE [LARGE SCALE GENOMIC DNA]</scope>
</reference>
<protein>
    <submittedName>
        <fullName evidence="2">Uncharacterized protein</fullName>
    </submittedName>
</protein>
<proteinExistence type="predicted"/>
<dbReference type="EMBL" id="MFRA01000008">
    <property type="protein sequence ID" value="OGH92101.1"/>
    <property type="molecule type" value="Genomic_DNA"/>
</dbReference>
<sequence length="105" mass="11378">MGMNIALIAIFIASFLAIRTGTTKEDAVRLANYVKLHLFLDVILLITGLTKGSSTVIDVTLVIVFMTSISFVLASIYAEEDTASASYIKTHLFLDVIILIVALAK</sequence>
<name>A0A1F6P7E4_9BACT</name>
<feature type="transmembrane region" description="Helical" evidence="1">
    <location>
        <begin position="84"/>
        <end position="104"/>
    </location>
</feature>